<accession>A0ACB9ZWG2</accession>
<gene>
    <name evidence="1" type="ORF">M9H77_29476</name>
</gene>
<evidence type="ECO:0000313" key="1">
    <source>
        <dbReference type="EMBL" id="KAI5652289.1"/>
    </source>
</evidence>
<proteinExistence type="predicted"/>
<reference evidence="2" key="1">
    <citation type="journal article" date="2023" name="Nat. Plants">
        <title>Single-cell RNA sequencing provides a high-resolution roadmap for understanding the multicellular compartmentation of specialized metabolism.</title>
        <authorList>
            <person name="Sun S."/>
            <person name="Shen X."/>
            <person name="Li Y."/>
            <person name="Li Y."/>
            <person name="Wang S."/>
            <person name="Li R."/>
            <person name="Zhang H."/>
            <person name="Shen G."/>
            <person name="Guo B."/>
            <person name="Wei J."/>
            <person name="Xu J."/>
            <person name="St-Pierre B."/>
            <person name="Chen S."/>
            <person name="Sun C."/>
        </authorList>
    </citation>
    <scope>NUCLEOTIDE SEQUENCE [LARGE SCALE GENOMIC DNA]</scope>
</reference>
<dbReference type="EMBL" id="CM044707">
    <property type="protein sequence ID" value="KAI5652289.1"/>
    <property type="molecule type" value="Genomic_DNA"/>
</dbReference>
<organism evidence="1 2">
    <name type="scientific">Catharanthus roseus</name>
    <name type="common">Madagascar periwinkle</name>
    <name type="synonym">Vinca rosea</name>
    <dbReference type="NCBI Taxonomy" id="4058"/>
    <lineage>
        <taxon>Eukaryota</taxon>
        <taxon>Viridiplantae</taxon>
        <taxon>Streptophyta</taxon>
        <taxon>Embryophyta</taxon>
        <taxon>Tracheophyta</taxon>
        <taxon>Spermatophyta</taxon>
        <taxon>Magnoliopsida</taxon>
        <taxon>eudicotyledons</taxon>
        <taxon>Gunneridae</taxon>
        <taxon>Pentapetalae</taxon>
        <taxon>asterids</taxon>
        <taxon>lamiids</taxon>
        <taxon>Gentianales</taxon>
        <taxon>Apocynaceae</taxon>
        <taxon>Rauvolfioideae</taxon>
        <taxon>Vinceae</taxon>
        <taxon>Catharanthinae</taxon>
        <taxon>Catharanthus</taxon>
    </lineage>
</organism>
<keyword evidence="2" id="KW-1185">Reference proteome</keyword>
<protein>
    <submittedName>
        <fullName evidence="1">Uncharacterized protein</fullName>
    </submittedName>
</protein>
<sequence length="136" mass="16271">MGKFVKECGYFPSFLDTLVKNYQDFTLLNQLLLYVGDHIKIPCDEYETLVVDESLKTLLLGNFHGFQLYHFYFKELHFYFKELMLLLICGKKMNCSLKVLKAHLCDFVKTTFENGVFELTWKNLIEKHLFFFYSIY</sequence>
<evidence type="ECO:0000313" key="2">
    <source>
        <dbReference type="Proteomes" id="UP001060085"/>
    </source>
</evidence>
<comment type="caution">
    <text evidence="1">The sequence shown here is derived from an EMBL/GenBank/DDBJ whole genome shotgun (WGS) entry which is preliminary data.</text>
</comment>
<name>A0ACB9ZWG2_CATRO</name>
<dbReference type="Proteomes" id="UP001060085">
    <property type="component" value="Linkage Group LG07"/>
</dbReference>